<dbReference type="InterPro" id="IPR033645">
    <property type="entry name" value="VirB9/CagX/TrbG_C"/>
</dbReference>
<evidence type="ECO:0000256" key="4">
    <source>
        <dbReference type="ARBA" id="ARBA00022729"/>
    </source>
</evidence>
<keyword evidence="3" id="KW-0479">Metal-binding</keyword>
<dbReference type="GO" id="GO:0051537">
    <property type="term" value="F:2 iron, 2 sulfur cluster binding"/>
    <property type="evidence" value="ECO:0007669"/>
    <property type="project" value="UniProtKB-KW"/>
</dbReference>
<dbReference type="Pfam" id="PF03524">
    <property type="entry name" value="CagX"/>
    <property type="match status" value="1"/>
</dbReference>
<dbReference type="GO" id="GO:0140647">
    <property type="term" value="P:P450-containing electron transport chain"/>
    <property type="evidence" value="ECO:0007669"/>
    <property type="project" value="InterPro"/>
</dbReference>
<dbReference type="InterPro" id="IPR043129">
    <property type="entry name" value="ATPase_NBD"/>
</dbReference>
<evidence type="ECO:0000256" key="2">
    <source>
        <dbReference type="ARBA" id="ARBA00007381"/>
    </source>
</evidence>
<dbReference type="Gene3D" id="1.20.1270.10">
    <property type="match status" value="1"/>
</dbReference>
<dbReference type="PANTHER" id="PTHR19375">
    <property type="entry name" value="HEAT SHOCK PROTEIN 70KDA"/>
    <property type="match status" value="1"/>
</dbReference>
<feature type="domain" description="2Fe-2S ferredoxin-type" evidence="8">
    <location>
        <begin position="568"/>
        <end position="670"/>
    </location>
</feature>
<dbReference type="NCBIfam" id="NF002399">
    <property type="entry name" value="PRK01433.1"/>
    <property type="match status" value="1"/>
</dbReference>
<protein>
    <submittedName>
        <fullName evidence="9">Chaperone protein HscA like</fullName>
    </submittedName>
</protein>
<dbReference type="PROSITE" id="PS00329">
    <property type="entry name" value="HSP70_2"/>
    <property type="match status" value="1"/>
</dbReference>
<keyword evidence="3" id="KW-0408">Iron</keyword>
<dbReference type="CDD" id="cd00207">
    <property type="entry name" value="fer2"/>
    <property type="match status" value="1"/>
</dbReference>
<comment type="similarity">
    <text evidence="2">Belongs to the heat shock protein 70 family.</text>
</comment>
<dbReference type="InterPro" id="IPR010258">
    <property type="entry name" value="Conjugal_tfr_TrbG/VirB9/CagX"/>
</dbReference>
<dbReference type="InterPro" id="IPR013126">
    <property type="entry name" value="Hsp_70_fam"/>
</dbReference>
<evidence type="ECO:0000256" key="1">
    <source>
        <dbReference type="ARBA" id="ARBA00006135"/>
    </source>
</evidence>
<dbReference type="GO" id="GO:0005524">
    <property type="term" value="F:ATP binding"/>
    <property type="evidence" value="ECO:0007669"/>
    <property type="project" value="UniProtKB-KW"/>
</dbReference>
<proteinExistence type="inferred from homology"/>
<gene>
    <name evidence="9" type="primary">hscA</name>
    <name evidence="9" type="ORF">Bhyg_00247</name>
</gene>
<dbReference type="InterPro" id="IPR038161">
    <property type="entry name" value="VirB9/CagX/TrbG_C_sf"/>
</dbReference>
<dbReference type="Proteomes" id="UP001151699">
    <property type="component" value="Chromosome A"/>
</dbReference>
<dbReference type="AlphaFoldDB" id="A0A9Q0N8W8"/>
<evidence type="ECO:0000256" key="3">
    <source>
        <dbReference type="ARBA" id="ARBA00022714"/>
    </source>
</evidence>
<organism evidence="9 10">
    <name type="scientific">Pseudolycoriella hygida</name>
    <dbReference type="NCBI Taxonomy" id="35572"/>
    <lineage>
        <taxon>Eukaryota</taxon>
        <taxon>Metazoa</taxon>
        <taxon>Ecdysozoa</taxon>
        <taxon>Arthropoda</taxon>
        <taxon>Hexapoda</taxon>
        <taxon>Insecta</taxon>
        <taxon>Pterygota</taxon>
        <taxon>Neoptera</taxon>
        <taxon>Endopterygota</taxon>
        <taxon>Diptera</taxon>
        <taxon>Nematocera</taxon>
        <taxon>Sciaroidea</taxon>
        <taxon>Sciaridae</taxon>
        <taxon>Pseudolycoriella</taxon>
    </lineage>
</organism>
<keyword evidence="6" id="KW-0067">ATP-binding</keyword>
<evidence type="ECO:0000259" key="8">
    <source>
        <dbReference type="PROSITE" id="PS51085"/>
    </source>
</evidence>
<dbReference type="PROSITE" id="PS00814">
    <property type="entry name" value="ADX"/>
    <property type="match status" value="1"/>
</dbReference>
<dbReference type="InterPro" id="IPR029047">
    <property type="entry name" value="HSP70_peptide-bd_sf"/>
</dbReference>
<keyword evidence="10" id="KW-1185">Reference proteome</keyword>
<dbReference type="SUPFAM" id="SSF100934">
    <property type="entry name" value="Heat shock protein 70kD (HSP70), C-terminal subdomain"/>
    <property type="match status" value="1"/>
</dbReference>
<dbReference type="InterPro" id="IPR036010">
    <property type="entry name" value="2Fe-2S_ferredoxin-like_sf"/>
</dbReference>
<dbReference type="CDD" id="cd06911">
    <property type="entry name" value="VirB9_CagX_TrbG"/>
    <property type="match status" value="1"/>
</dbReference>
<keyword evidence="4" id="KW-0732">Signal</keyword>
<sequence>MTNNESSKGYEHEKHIGVGIDFGTTNSLIAISKDQIVKIIPNNEMSELIPSIIGFQEGQFIIGDVINEEMIELHSIKRLFGKKLSDLQANPYLHMLVKDYIDSGSEILRLNFAGKSMTIPELAAQIFLCLRKQATNALNSSVNKAVITVPAHFNDAARGEVMLAAKIAGFEVLRLIAEPTAAAYAYGLDKRSEGCYLVYDLGGGTFDVSILNMQTGVLQVIATGGDNILGGDDIDHLVMEHFCDKYKLLKCKELMRLAKKAKEALSFQVNFKDIFAGKIVELSKEKFEQLILPLIARTIDITQDTLKQIENIVISGIILVGGATRIPLISKSLNQAFNIPIFSDINPDKAVVWGAALQAENLTSSNINSLLIDVVPLSLGLELNGGTTEKLIWRNTPIPISVTREFTTSVDNQSLMKLHIVQGEREMVDDCRSLAKFELKLPLMQAGEIRTEVTFSIDADGILSVAALEKNSGTSHAIAVKPSYGLSEDEITKILENAQQNLLEDCHKRLLWEAIMHGQTLISNAEKTIKEIGEFLEEEQITKTHEAIQLLKEKLRSNDRDSIVESSKNFEVITEPIITSSLNKVVEKLIKEIARQNDIDLEGACEGSLACATCHVIVEEEFYNKLKNPSEAEEDMLDLAFGLTHTSRLGCQIIISEELEGIKVYLPSATLNTALAIRESRPMPVDSRIRVMIYNPDDVFKFTGYYGYQASIELAKEEEVVSISMGDTTSWQIVPAGNRIFIKPIEQDATTNMTIITNKRTYFFELYAAETSDMRDPDMVFNLRFIYPDDEKSGDHLQNYTASSSSSPDLSHPEKYNFNYSISGNESIAPIKIFDDGVYTYLQFRDKNAELPAIFAVDDALRESMVNYRLAQDNANMVIVEQVFRKLSVRLGKKIVCIYNEAFKPY</sequence>
<accession>A0A9Q0N8W8</accession>
<dbReference type="SUPFAM" id="SSF54292">
    <property type="entry name" value="2Fe-2S ferredoxin-like"/>
    <property type="match status" value="1"/>
</dbReference>
<dbReference type="Gene3D" id="2.60.40.2500">
    <property type="match status" value="1"/>
</dbReference>
<dbReference type="SUPFAM" id="SSF100920">
    <property type="entry name" value="Heat shock protein 70kD (HSP70), peptide-binding domain"/>
    <property type="match status" value="1"/>
</dbReference>
<dbReference type="InterPro" id="IPR029048">
    <property type="entry name" value="HSP70_C_sf"/>
</dbReference>
<dbReference type="Pfam" id="PF00012">
    <property type="entry name" value="HSP70"/>
    <property type="match status" value="1"/>
</dbReference>
<keyword evidence="7" id="KW-0411">Iron-sulfur</keyword>
<dbReference type="SUPFAM" id="SSF53067">
    <property type="entry name" value="Actin-like ATPase domain"/>
    <property type="match status" value="2"/>
</dbReference>
<dbReference type="InterPro" id="IPR018181">
    <property type="entry name" value="Heat_shock_70_CS"/>
</dbReference>
<dbReference type="PROSITE" id="PS51085">
    <property type="entry name" value="2FE2S_FER_2"/>
    <property type="match status" value="1"/>
</dbReference>
<evidence type="ECO:0000313" key="10">
    <source>
        <dbReference type="Proteomes" id="UP001151699"/>
    </source>
</evidence>
<reference evidence="9" key="1">
    <citation type="submission" date="2022-07" db="EMBL/GenBank/DDBJ databases">
        <authorList>
            <person name="Trinca V."/>
            <person name="Uliana J.V.C."/>
            <person name="Torres T.T."/>
            <person name="Ward R.J."/>
            <person name="Monesi N."/>
        </authorList>
    </citation>
    <scope>NUCLEOTIDE SEQUENCE</scope>
    <source>
        <strain evidence="9">HSMRA1968</strain>
        <tissue evidence="9">Whole embryos</tissue>
    </source>
</reference>
<dbReference type="InterPro" id="IPR001041">
    <property type="entry name" value="2Fe-2S_ferredoxin-type"/>
</dbReference>
<dbReference type="InterPro" id="IPR012675">
    <property type="entry name" value="Beta-grasp_dom_sf"/>
</dbReference>
<comment type="similarity">
    <text evidence="1">Belongs to the TrbG/VirB9 family.</text>
</comment>
<keyword evidence="3" id="KW-0001">2Fe-2S</keyword>
<dbReference type="Gene3D" id="3.90.640.10">
    <property type="entry name" value="Actin, Chain A, domain 4"/>
    <property type="match status" value="1"/>
</dbReference>
<comment type="caution">
    <text evidence="9">The sequence shown here is derived from an EMBL/GenBank/DDBJ whole genome shotgun (WGS) entry which is preliminary data.</text>
</comment>
<dbReference type="GO" id="GO:0140662">
    <property type="term" value="F:ATP-dependent protein folding chaperone"/>
    <property type="evidence" value="ECO:0007669"/>
    <property type="project" value="InterPro"/>
</dbReference>
<dbReference type="Gene3D" id="3.10.20.30">
    <property type="match status" value="1"/>
</dbReference>
<dbReference type="InterPro" id="IPR018298">
    <property type="entry name" value="Adrenodoxin_Fe-S_BS"/>
</dbReference>
<dbReference type="Gene3D" id="2.60.34.10">
    <property type="entry name" value="Substrate Binding Domain Of DNAk, Chain A, domain 1"/>
    <property type="match status" value="1"/>
</dbReference>
<evidence type="ECO:0000256" key="5">
    <source>
        <dbReference type="ARBA" id="ARBA00022741"/>
    </source>
</evidence>
<evidence type="ECO:0000256" key="6">
    <source>
        <dbReference type="ARBA" id="ARBA00022840"/>
    </source>
</evidence>
<name>A0A9Q0N8W8_9DIPT</name>
<evidence type="ECO:0000256" key="7">
    <source>
        <dbReference type="ARBA" id="ARBA00023014"/>
    </source>
</evidence>
<dbReference type="InterPro" id="IPR014148">
    <property type="entry name" value="VirB9"/>
</dbReference>
<dbReference type="NCBIfam" id="TIGR02781">
    <property type="entry name" value="VirB9"/>
    <property type="match status" value="1"/>
</dbReference>
<dbReference type="EMBL" id="WJQU01000001">
    <property type="protein sequence ID" value="KAJ6645046.1"/>
    <property type="molecule type" value="Genomic_DNA"/>
</dbReference>
<evidence type="ECO:0000313" key="9">
    <source>
        <dbReference type="EMBL" id="KAJ6645046.1"/>
    </source>
</evidence>
<dbReference type="PRINTS" id="PR00301">
    <property type="entry name" value="HEATSHOCK70"/>
</dbReference>
<dbReference type="PROSITE" id="PS01036">
    <property type="entry name" value="HSP70_3"/>
    <property type="match status" value="1"/>
</dbReference>
<dbReference type="Gene3D" id="3.30.420.40">
    <property type="match status" value="2"/>
</dbReference>
<dbReference type="Pfam" id="PF00111">
    <property type="entry name" value="Fer2"/>
    <property type="match status" value="1"/>
</dbReference>
<keyword evidence="5" id="KW-0547">Nucleotide-binding</keyword>
<dbReference type="OrthoDB" id="5586163at2759"/>